<evidence type="ECO:0000256" key="9">
    <source>
        <dbReference type="ARBA" id="ARBA00022989"/>
    </source>
</evidence>
<feature type="region of interest" description="Disordered" evidence="11">
    <location>
        <begin position="481"/>
        <end position="502"/>
    </location>
</feature>
<feature type="compositionally biased region" description="Low complexity" evidence="11">
    <location>
        <begin position="428"/>
        <end position="438"/>
    </location>
</feature>
<keyword evidence="7" id="KW-0677">Repeat</keyword>
<feature type="compositionally biased region" description="Basic and acidic residues" evidence="11">
    <location>
        <begin position="446"/>
        <end position="456"/>
    </location>
</feature>
<feature type="compositionally biased region" description="Low complexity" evidence="11">
    <location>
        <begin position="106"/>
        <end position="123"/>
    </location>
</feature>
<dbReference type="OrthoDB" id="284854at2759"/>
<keyword evidence="14" id="KW-1185">Reference proteome</keyword>
<dbReference type="Pfam" id="PF02493">
    <property type="entry name" value="MORN"/>
    <property type="match status" value="3"/>
</dbReference>
<feature type="compositionally biased region" description="Polar residues" evidence="11">
    <location>
        <begin position="39"/>
        <end position="49"/>
    </location>
</feature>
<feature type="region of interest" description="Disordered" evidence="11">
    <location>
        <begin position="661"/>
        <end position="699"/>
    </location>
</feature>
<reference evidence="15" key="1">
    <citation type="submission" date="2016-06" db="UniProtKB">
        <authorList>
            <consortium name="WormBaseParasite"/>
        </authorList>
    </citation>
    <scope>IDENTIFICATION</scope>
</reference>
<evidence type="ECO:0000256" key="2">
    <source>
        <dbReference type="ARBA" id="ARBA00004184"/>
    </source>
</evidence>
<evidence type="ECO:0000313" key="14">
    <source>
        <dbReference type="Proteomes" id="UP000272942"/>
    </source>
</evidence>
<evidence type="ECO:0000313" key="13">
    <source>
        <dbReference type="EMBL" id="VDP75326.1"/>
    </source>
</evidence>
<name>A0A183AEI0_9TREM</name>
<feature type="compositionally biased region" description="Basic and acidic residues" evidence="11">
    <location>
        <begin position="753"/>
        <end position="765"/>
    </location>
</feature>
<reference evidence="13 14" key="2">
    <citation type="submission" date="2018-11" db="EMBL/GenBank/DDBJ databases">
        <authorList>
            <consortium name="Pathogen Informatics"/>
        </authorList>
    </citation>
    <scope>NUCLEOTIDE SEQUENCE [LARGE SCALE GENOMIC DNA]</scope>
    <source>
        <strain evidence="13 14">Egypt</strain>
    </source>
</reference>
<dbReference type="Proteomes" id="UP000272942">
    <property type="component" value="Unassembled WGS sequence"/>
</dbReference>
<evidence type="ECO:0000313" key="15">
    <source>
        <dbReference type="WBParaSite" id="ECPE_0000537801-mRNA-1"/>
    </source>
</evidence>
<dbReference type="GO" id="GO:0005789">
    <property type="term" value="C:endoplasmic reticulum membrane"/>
    <property type="evidence" value="ECO:0007669"/>
    <property type="project" value="UniProtKB-SubCell"/>
</dbReference>
<keyword evidence="6 12" id="KW-0812">Transmembrane</keyword>
<feature type="region of interest" description="Disordered" evidence="11">
    <location>
        <begin position="36"/>
        <end position="139"/>
    </location>
</feature>
<feature type="region of interest" description="Disordered" evidence="11">
    <location>
        <begin position="161"/>
        <end position="240"/>
    </location>
</feature>
<dbReference type="InterPro" id="IPR003409">
    <property type="entry name" value="MORN"/>
</dbReference>
<feature type="transmembrane region" description="Helical" evidence="12">
    <location>
        <begin position="891"/>
        <end position="911"/>
    </location>
</feature>
<comment type="similarity">
    <text evidence="4">Belongs to the junctophilin family.</text>
</comment>
<dbReference type="AlphaFoldDB" id="A0A183AEI0"/>
<dbReference type="SMART" id="SM00698">
    <property type="entry name" value="MORN"/>
    <property type="match status" value="3"/>
</dbReference>
<organism evidence="15">
    <name type="scientific">Echinostoma caproni</name>
    <dbReference type="NCBI Taxonomy" id="27848"/>
    <lineage>
        <taxon>Eukaryota</taxon>
        <taxon>Metazoa</taxon>
        <taxon>Spiralia</taxon>
        <taxon>Lophotrochozoa</taxon>
        <taxon>Platyhelminthes</taxon>
        <taxon>Trematoda</taxon>
        <taxon>Digenea</taxon>
        <taxon>Plagiorchiida</taxon>
        <taxon>Echinostomata</taxon>
        <taxon>Echinostomatoidea</taxon>
        <taxon>Echinostomatidae</taxon>
        <taxon>Echinostoma</taxon>
    </lineage>
</organism>
<dbReference type="GO" id="GO:0030314">
    <property type="term" value="C:junctional membrane complex"/>
    <property type="evidence" value="ECO:0007669"/>
    <property type="project" value="InterPro"/>
</dbReference>
<feature type="compositionally biased region" description="Low complexity" evidence="11">
    <location>
        <begin position="931"/>
        <end position="941"/>
    </location>
</feature>
<evidence type="ECO:0000256" key="1">
    <source>
        <dbReference type="ARBA" id="ARBA00004163"/>
    </source>
</evidence>
<proteinExistence type="inferred from homology"/>
<dbReference type="SUPFAM" id="SSF82185">
    <property type="entry name" value="Histone H3 K4-specific methyltransferase SET7/9 N-terminal domain"/>
    <property type="match status" value="1"/>
</dbReference>
<evidence type="ECO:0000256" key="11">
    <source>
        <dbReference type="SAM" id="MobiDB-lite"/>
    </source>
</evidence>
<protein>
    <submittedName>
        <fullName evidence="15">Junctophilin-1</fullName>
    </submittedName>
</protein>
<dbReference type="FunFam" id="2.20.110.10:FF:000001">
    <property type="entry name" value="Junctophilin"/>
    <property type="match status" value="1"/>
</dbReference>
<feature type="compositionally biased region" description="Basic and acidic residues" evidence="11">
    <location>
        <begin position="82"/>
        <end position="95"/>
    </location>
</feature>
<feature type="compositionally biased region" description="Gly residues" evidence="11">
    <location>
        <begin position="56"/>
        <end position="77"/>
    </location>
</feature>
<gene>
    <name evidence="13" type="ORF">ECPE_LOCUS5366</name>
</gene>
<keyword evidence="9 12" id="KW-1133">Transmembrane helix</keyword>
<comment type="subcellular location">
    <subcellularLocation>
        <location evidence="3">Cell membrane</location>
    </subcellularLocation>
    <subcellularLocation>
        <location evidence="2">Endomembrane system</location>
        <topology evidence="2">Peripheral membrane protein</topology>
    </subcellularLocation>
    <subcellularLocation>
        <location evidence="1">Endoplasmic reticulum membrane</location>
        <topology evidence="1">Single-pass type IV membrane protein</topology>
    </subcellularLocation>
</comment>
<dbReference type="PANTHER" id="PTHR23085">
    <property type="entry name" value="GH28348P"/>
    <property type="match status" value="1"/>
</dbReference>
<evidence type="ECO:0000256" key="3">
    <source>
        <dbReference type="ARBA" id="ARBA00004236"/>
    </source>
</evidence>
<sequence>MDEGVYAGAWSKGMRQGLGVRRSAPYALASEFNRAVRAAQSQNSIPSGTDSERGWRGTGSVGGGSTTGVAGTAGGTGTDFRSTGERGGRADERRSGFVLRSTSCPSPASQANVSRSSSSGYRSATPSGEKKSLFKRGLFRKLRKQKSTGDLSMLGGHTMGGFSSSSGCGGGTLFQSRGRRAGGSLRSTLSGSSQLTTNSFGRGDLKGLGNGGQGLHETMEEPLGPNVTETYSGQWNEDKRSGYGVAERSDGLCYAGEWFNNKKDGYGVTYFMDGTKEEGRYKENVLVQVLNRKSKLFLLRHTKLRDAIEEAVKNAQDAAKSAKETSSENAYQRAQTARTVANTADERARMARKLSDEARAVAREFSPEFVQLGLQWERQNPLLKKELFGLSSSKENNEPSSPTRQLGPQTVLQSTMSNEMQGRSLEVSGGSRQGSFRSSFRRHGPRERLQTGHDQFDGEVSGQDERHRPMIGRSVDDSAYAQSTLPLGNDPFGHPQRSPAGRPIARAATTGVTGIDYAHADQRQMAQHMAQHPHSPYLMSSTRQRGPAMGLQQAELHGGRVTMASAQLSMGTREHHAAEIRLAHAEIVQPSQTHQAAVGLVEIRESTYGNTASRAQSPTSMLADETYRPEIHTPVEPVEPPIELPPDTGISHARRRTLPSIMTEPPMRQLGASRSKWQKKQSPPTRRTAADRLRTGPSGVASRIDEDAVHSADNLPADAAATYIIENGIRKRVQAVNQQQQQQQKLLRNPHSGQERTDERRRRPEWTTAYDPYRPAMDSTMVVTAAETIGMEPASEQAELQPLPRAYRIDSEISLLGAVKESSMPDLPSACNHESARNRAGHGRHIGLTRAEIDRLTQVRRRELTEEMERRRRGEIVIRLADIKDWIRSNFVLVFVLLINASLAFFFFNLLTGVSDQPGHGGSTGSHLRARSAPPASSAAAGTVQMAKKVLGDALKKTPGGTSGMPGKRGH</sequence>
<keyword evidence="8" id="KW-0256">Endoplasmic reticulum</keyword>
<evidence type="ECO:0000256" key="7">
    <source>
        <dbReference type="ARBA" id="ARBA00022737"/>
    </source>
</evidence>
<dbReference type="EMBL" id="UZAN01042216">
    <property type="protein sequence ID" value="VDP75326.1"/>
    <property type="molecule type" value="Genomic_DNA"/>
</dbReference>
<evidence type="ECO:0000256" key="8">
    <source>
        <dbReference type="ARBA" id="ARBA00022824"/>
    </source>
</evidence>
<feature type="region of interest" description="Disordered" evidence="11">
    <location>
        <begin position="738"/>
        <end position="772"/>
    </location>
</feature>
<dbReference type="GO" id="GO:0005886">
    <property type="term" value="C:plasma membrane"/>
    <property type="evidence" value="ECO:0007669"/>
    <property type="project" value="UniProtKB-SubCell"/>
</dbReference>
<feature type="compositionally biased region" description="Low complexity" evidence="11">
    <location>
        <begin position="182"/>
        <end position="202"/>
    </location>
</feature>
<dbReference type="PANTHER" id="PTHR23085:SF16">
    <property type="entry name" value="GH28348P"/>
    <property type="match status" value="1"/>
</dbReference>
<accession>A0A183AEI0</accession>
<evidence type="ECO:0000256" key="6">
    <source>
        <dbReference type="ARBA" id="ARBA00022692"/>
    </source>
</evidence>
<evidence type="ECO:0000256" key="5">
    <source>
        <dbReference type="ARBA" id="ARBA00022475"/>
    </source>
</evidence>
<keyword evidence="5" id="KW-1003">Cell membrane</keyword>
<dbReference type="InterPro" id="IPR017191">
    <property type="entry name" value="Junctophilin"/>
</dbReference>
<evidence type="ECO:0000256" key="12">
    <source>
        <dbReference type="SAM" id="Phobius"/>
    </source>
</evidence>
<evidence type="ECO:0000256" key="4">
    <source>
        <dbReference type="ARBA" id="ARBA00008599"/>
    </source>
</evidence>
<feature type="region of interest" description="Disordered" evidence="11">
    <location>
        <begin position="918"/>
        <end position="942"/>
    </location>
</feature>
<evidence type="ECO:0000256" key="10">
    <source>
        <dbReference type="ARBA" id="ARBA00023136"/>
    </source>
</evidence>
<dbReference type="Gene3D" id="2.20.110.10">
    <property type="entry name" value="Histone H3 K4-specific methyltransferase SET7/9 N-terminal domain"/>
    <property type="match status" value="1"/>
</dbReference>
<feature type="region of interest" description="Disordered" evidence="11">
    <location>
        <begin position="422"/>
        <end position="468"/>
    </location>
</feature>
<dbReference type="WBParaSite" id="ECPE_0000537801-mRNA-1">
    <property type="protein sequence ID" value="ECPE_0000537801-mRNA-1"/>
    <property type="gene ID" value="ECPE_0000537801"/>
</dbReference>
<keyword evidence="10 12" id="KW-0472">Membrane</keyword>